<dbReference type="InterPro" id="IPR017871">
    <property type="entry name" value="ABC_transporter-like_CS"/>
</dbReference>
<dbReference type="PROSITE" id="PS00211">
    <property type="entry name" value="ABC_TRANSPORTER_1"/>
    <property type="match status" value="2"/>
</dbReference>
<dbReference type="NCBIfam" id="NF008453">
    <property type="entry name" value="PRK11308.1"/>
    <property type="match status" value="2"/>
</dbReference>
<dbReference type="Gene3D" id="3.40.50.300">
    <property type="entry name" value="P-loop containing nucleotide triphosphate hydrolases"/>
    <property type="match status" value="2"/>
</dbReference>
<evidence type="ECO:0000259" key="13">
    <source>
        <dbReference type="PROSITE" id="PS50893"/>
    </source>
</evidence>
<name>A0A248UE97_9HYPH</name>
<dbReference type="GO" id="GO:0015833">
    <property type="term" value="P:peptide transport"/>
    <property type="evidence" value="ECO:0007669"/>
    <property type="project" value="UniProtKB-KW"/>
</dbReference>
<sequence>MTSAPLLEIDNVSLRVGDSTLEIVKRASFALKRGEILGIVGESGSGKTMLARAIMGLVPASIKTSHGAIRFKGQNVSTMSSAALRGIRGDGIAMIFQEPMTSLTPSLTIGRQLEEGLELHFPAEKAQHAEWIRAMLQRVGIAEPDRAIEAFPHEFSGGMRQRIMIACAMLMQPDLLIADEPTTALDAVIQREVMELLVDLTRERGTTVLLISHDLPMIARYSNRVVVMRHGEVVETGHTADVLAKPQHDYTRKLLSTLPVRGAAREVPQAEPLISVRDLVVDFEGRGGWFKKAGGKRALHGVTIDVLPNEVVAVVGGSGSGKTTAARVMAGLIKPSGGKLLFKGQPVERRSVHYSDYRYHTQMVFQDPYSSLDPRMKVGELVGEALRFSKELSSSQKAERIRDTLDDVGLGGDYANRYAHEMSGGQRQRVAIARALARRPAFVIADEAVSALDVTVRAQVLDLFAKLQQSYGFGCLFITHDLGVVEQIADRVVVMNEGRIIEQGTRDEIFDAPQNDYTRRLLSAIPVLELTGEGGVKLKWRGDGANTKFGEEGDHVHH</sequence>
<evidence type="ECO:0000256" key="4">
    <source>
        <dbReference type="ARBA" id="ARBA00022475"/>
    </source>
</evidence>
<keyword evidence="7 14" id="KW-0067">ATP-binding</keyword>
<dbReference type="GO" id="GO:0005524">
    <property type="term" value="F:ATP binding"/>
    <property type="evidence" value="ECO:0007669"/>
    <property type="project" value="UniProtKB-KW"/>
</dbReference>
<feature type="domain" description="ABC transporter" evidence="13">
    <location>
        <begin position="274"/>
        <end position="522"/>
    </location>
</feature>
<evidence type="ECO:0000256" key="1">
    <source>
        <dbReference type="ARBA" id="ARBA00004417"/>
    </source>
</evidence>
<dbReference type="InterPro" id="IPR050319">
    <property type="entry name" value="ABC_transp_ATP-bind"/>
</dbReference>
<evidence type="ECO:0000256" key="10">
    <source>
        <dbReference type="ARBA" id="ARBA00022967"/>
    </source>
</evidence>
<dbReference type="RefSeq" id="WP_095445599.1">
    <property type="nucleotide sequence ID" value="NZ_CP022603.1"/>
</dbReference>
<dbReference type="EMBL" id="CP022603">
    <property type="protein sequence ID" value="ASV84996.1"/>
    <property type="molecule type" value="Genomic_DNA"/>
</dbReference>
<proteinExistence type="inferred from homology"/>
<dbReference type="Proteomes" id="UP000215256">
    <property type="component" value="Chromosome 2"/>
</dbReference>
<accession>A0A248UE97</accession>
<dbReference type="GO" id="GO:0055085">
    <property type="term" value="P:transmembrane transport"/>
    <property type="evidence" value="ECO:0007669"/>
    <property type="project" value="UniProtKB-ARBA"/>
</dbReference>
<keyword evidence="4" id="KW-1003">Cell membrane</keyword>
<dbReference type="Pfam" id="PF08352">
    <property type="entry name" value="oligo_HPY"/>
    <property type="match status" value="2"/>
</dbReference>
<keyword evidence="3" id="KW-0813">Transport</keyword>
<gene>
    <name evidence="14" type="ORF">CES85_5800</name>
</gene>
<dbReference type="EC" id="3.6.3.24" evidence="14"/>
<evidence type="ECO:0000313" key="15">
    <source>
        <dbReference type="Proteomes" id="UP000215256"/>
    </source>
</evidence>
<dbReference type="InterPro" id="IPR003439">
    <property type="entry name" value="ABC_transporter-like_ATP-bd"/>
</dbReference>
<dbReference type="InterPro" id="IPR013563">
    <property type="entry name" value="Oligopep_ABC_C"/>
</dbReference>
<dbReference type="InterPro" id="IPR003593">
    <property type="entry name" value="AAA+_ATPase"/>
</dbReference>
<reference evidence="14 15" key="1">
    <citation type="submission" date="2017-07" db="EMBL/GenBank/DDBJ databases">
        <title>Phylogenetic study on the rhizospheric bacterium Ochrobactrum sp. A44.</title>
        <authorList>
            <person name="Krzyzanowska D.M."/>
            <person name="Ossowicki A."/>
            <person name="Rajewska M."/>
            <person name="Maciag T."/>
            <person name="Kaczynski Z."/>
            <person name="Czerwicka M."/>
            <person name="Jafra S."/>
        </authorList>
    </citation>
    <scope>NUCLEOTIDE SEQUENCE [LARGE SCALE GENOMIC DNA]</scope>
    <source>
        <strain evidence="14 15">A44</strain>
    </source>
</reference>
<keyword evidence="10" id="KW-1278">Translocase</keyword>
<evidence type="ECO:0000313" key="14">
    <source>
        <dbReference type="EMBL" id="ASV84996.1"/>
    </source>
</evidence>
<protein>
    <submittedName>
        <fullName evidence="14">Nickel import ATP-binding protein NikE</fullName>
        <ecNumber evidence="14">3.6.3.24</ecNumber>
    </submittedName>
</protein>
<dbReference type="PANTHER" id="PTHR43776:SF7">
    <property type="entry name" value="D,D-DIPEPTIDE TRANSPORT ATP-BINDING PROTEIN DDPF-RELATED"/>
    <property type="match status" value="1"/>
</dbReference>
<organism evidence="14 15">
    <name type="scientific">Ochrobactrum quorumnocens</name>
    <dbReference type="NCBI Taxonomy" id="271865"/>
    <lineage>
        <taxon>Bacteria</taxon>
        <taxon>Pseudomonadati</taxon>
        <taxon>Pseudomonadota</taxon>
        <taxon>Alphaproteobacteria</taxon>
        <taxon>Hyphomicrobiales</taxon>
        <taxon>Brucellaceae</taxon>
        <taxon>Brucella/Ochrobactrum group</taxon>
        <taxon>Ochrobactrum</taxon>
    </lineage>
</organism>
<dbReference type="Pfam" id="PF00005">
    <property type="entry name" value="ABC_tran"/>
    <property type="match status" value="2"/>
</dbReference>
<dbReference type="KEGG" id="och:CES85_5800"/>
<dbReference type="GO" id="GO:0005886">
    <property type="term" value="C:plasma membrane"/>
    <property type="evidence" value="ECO:0007669"/>
    <property type="project" value="UniProtKB-SubCell"/>
</dbReference>
<dbReference type="OrthoDB" id="9784450at2"/>
<evidence type="ECO:0000256" key="8">
    <source>
        <dbReference type="ARBA" id="ARBA00022856"/>
    </source>
</evidence>
<keyword evidence="5" id="KW-0997">Cell inner membrane</keyword>
<evidence type="ECO:0000256" key="6">
    <source>
        <dbReference type="ARBA" id="ARBA00022741"/>
    </source>
</evidence>
<dbReference type="AlphaFoldDB" id="A0A248UE97"/>
<dbReference type="CDD" id="cd03257">
    <property type="entry name" value="ABC_NikE_OppD_transporters"/>
    <property type="match status" value="2"/>
</dbReference>
<evidence type="ECO:0000256" key="2">
    <source>
        <dbReference type="ARBA" id="ARBA00005417"/>
    </source>
</evidence>
<keyword evidence="11" id="KW-0472">Membrane</keyword>
<dbReference type="InterPro" id="IPR027417">
    <property type="entry name" value="P-loop_NTPase"/>
</dbReference>
<evidence type="ECO:0000256" key="9">
    <source>
        <dbReference type="ARBA" id="ARBA00022927"/>
    </source>
</evidence>
<comment type="similarity">
    <text evidence="2">Belongs to the ABC transporter superfamily.</text>
</comment>
<evidence type="ECO:0000256" key="5">
    <source>
        <dbReference type="ARBA" id="ARBA00022519"/>
    </source>
</evidence>
<evidence type="ECO:0000256" key="12">
    <source>
        <dbReference type="ARBA" id="ARBA00025070"/>
    </source>
</evidence>
<dbReference type="PROSITE" id="PS50893">
    <property type="entry name" value="ABC_TRANSPORTER_2"/>
    <property type="match status" value="2"/>
</dbReference>
<keyword evidence="14" id="KW-0378">Hydrolase</keyword>
<comment type="subcellular location">
    <subcellularLocation>
        <location evidence="1">Cell inner membrane</location>
        <topology evidence="1">Peripheral membrane protein</topology>
    </subcellularLocation>
</comment>
<evidence type="ECO:0000256" key="3">
    <source>
        <dbReference type="ARBA" id="ARBA00022448"/>
    </source>
</evidence>
<feature type="domain" description="ABC transporter" evidence="13">
    <location>
        <begin position="7"/>
        <end position="255"/>
    </location>
</feature>
<evidence type="ECO:0000256" key="7">
    <source>
        <dbReference type="ARBA" id="ARBA00022840"/>
    </source>
</evidence>
<evidence type="ECO:0000256" key="11">
    <source>
        <dbReference type="ARBA" id="ARBA00023136"/>
    </source>
</evidence>
<dbReference type="GO" id="GO:0016887">
    <property type="term" value="F:ATP hydrolysis activity"/>
    <property type="evidence" value="ECO:0007669"/>
    <property type="project" value="InterPro"/>
</dbReference>
<dbReference type="PANTHER" id="PTHR43776">
    <property type="entry name" value="TRANSPORT ATP-BINDING PROTEIN"/>
    <property type="match status" value="1"/>
</dbReference>
<keyword evidence="9" id="KW-0653">Protein transport</keyword>
<dbReference type="NCBIfam" id="NF007739">
    <property type="entry name" value="PRK10419.1"/>
    <property type="match status" value="2"/>
</dbReference>
<dbReference type="SUPFAM" id="SSF52540">
    <property type="entry name" value="P-loop containing nucleoside triphosphate hydrolases"/>
    <property type="match status" value="2"/>
</dbReference>
<dbReference type="GO" id="GO:0015031">
    <property type="term" value="P:protein transport"/>
    <property type="evidence" value="ECO:0007669"/>
    <property type="project" value="UniProtKB-KW"/>
</dbReference>
<comment type="function">
    <text evidence="12">Probably part of an ABC transporter complex that could be involved in peptide import. Probably responsible for energy coupling to the transport system.</text>
</comment>
<dbReference type="FunFam" id="3.40.50.300:FF:000016">
    <property type="entry name" value="Oligopeptide ABC transporter ATP-binding component"/>
    <property type="match status" value="1"/>
</dbReference>
<dbReference type="SMART" id="SM00382">
    <property type="entry name" value="AAA"/>
    <property type="match status" value="2"/>
</dbReference>
<keyword evidence="6" id="KW-0547">Nucleotide-binding</keyword>
<keyword evidence="8" id="KW-0571">Peptide transport</keyword>